<name>A0AAT9FKD0_9BACT</name>
<dbReference type="CDD" id="cd01483">
    <property type="entry name" value="E1_enzyme_family"/>
    <property type="match status" value="1"/>
</dbReference>
<dbReference type="AlphaFoldDB" id="A0AAT9FKD0"/>
<dbReference type="PANTHER" id="PTHR43267:SF1">
    <property type="entry name" value="TRNA THREONYLCARBAMOYLADENOSINE DEHYDRATASE"/>
    <property type="match status" value="1"/>
</dbReference>
<dbReference type="GO" id="GO:0061503">
    <property type="term" value="F:tRNA threonylcarbamoyladenosine dehydratase"/>
    <property type="evidence" value="ECO:0007669"/>
    <property type="project" value="TreeGrafter"/>
</dbReference>
<gene>
    <name evidence="2" type="ORF">NT6N_15010</name>
</gene>
<dbReference type="GO" id="GO:0008641">
    <property type="term" value="F:ubiquitin-like modifier activating enzyme activity"/>
    <property type="evidence" value="ECO:0007669"/>
    <property type="project" value="InterPro"/>
</dbReference>
<dbReference type="InterPro" id="IPR035985">
    <property type="entry name" value="Ubiquitin-activating_enz"/>
</dbReference>
<dbReference type="Pfam" id="PF00899">
    <property type="entry name" value="ThiF"/>
    <property type="match status" value="1"/>
</dbReference>
<evidence type="ECO:0000313" key="2">
    <source>
        <dbReference type="EMBL" id="BDS06461.1"/>
    </source>
</evidence>
<evidence type="ECO:0000259" key="1">
    <source>
        <dbReference type="Pfam" id="PF00899"/>
    </source>
</evidence>
<protein>
    <recommendedName>
        <fullName evidence="1">THIF-type NAD/FAD binding fold domain-containing protein</fullName>
    </recommendedName>
</protein>
<dbReference type="EMBL" id="AP026866">
    <property type="protein sequence ID" value="BDS06461.1"/>
    <property type="molecule type" value="Genomic_DNA"/>
</dbReference>
<dbReference type="PANTHER" id="PTHR43267">
    <property type="entry name" value="TRNA THREONYLCARBAMOYLADENOSINE DEHYDRATASE"/>
    <property type="match status" value="1"/>
</dbReference>
<dbReference type="GO" id="GO:0061504">
    <property type="term" value="P:cyclic threonylcarbamoyladenosine biosynthetic process"/>
    <property type="evidence" value="ECO:0007669"/>
    <property type="project" value="TreeGrafter"/>
</dbReference>
<dbReference type="KEGG" id="osu:NT6N_15010"/>
<organism evidence="2">
    <name type="scientific">Oceaniferula spumae</name>
    <dbReference type="NCBI Taxonomy" id="2979115"/>
    <lineage>
        <taxon>Bacteria</taxon>
        <taxon>Pseudomonadati</taxon>
        <taxon>Verrucomicrobiota</taxon>
        <taxon>Verrucomicrobiia</taxon>
        <taxon>Verrucomicrobiales</taxon>
        <taxon>Verrucomicrobiaceae</taxon>
        <taxon>Oceaniferula</taxon>
    </lineage>
</organism>
<sequence length="388" mass="42425">MNKKFAVLKIHSHPTGYNQFSEFDDDSDQRLFPTFYAHADNELPHVSCVMLPDGKIFGRHVAEDGTFTPLNRILIAGDDILIWDDSVAEVAIQEHTVRNAQAFGTGTAQILQSLKIGVVGLSGLGAPLVEQLGRYSPKCIVMVDPETVETVNLNRISGATLNDVGKYKTDVQSRVIKCMGMDTEVLTFPTDLTNRDAVLALADCDIVFGCMDGAGGRHLLNRLCSTYLIPYIDIGVRLIADGEGGVSHICGTVHYLQPDQSSLLSRGLYSMANVEADDLQRSDPEEYEIRNKEKYITGVEEKSPSVVSINTLYASLGVLELLARLHPYRDDPNAEFAAYGVSLTGSGLTQSEETERCQVVTRFAGRGDMEPLLDLPVLCLPKPISKTA</sequence>
<dbReference type="Gene3D" id="3.40.50.720">
    <property type="entry name" value="NAD(P)-binding Rossmann-like Domain"/>
    <property type="match status" value="1"/>
</dbReference>
<reference evidence="2" key="1">
    <citation type="submission" date="2024-07" db="EMBL/GenBank/DDBJ databases">
        <title>Complete genome sequence of Verrucomicrobiaceae bacterium NT6N.</title>
        <authorList>
            <person name="Huang C."/>
            <person name="Takami H."/>
            <person name="Hamasaki K."/>
        </authorList>
    </citation>
    <scope>NUCLEOTIDE SEQUENCE</scope>
    <source>
        <strain evidence="2">NT6N</strain>
    </source>
</reference>
<dbReference type="InterPro" id="IPR000594">
    <property type="entry name" value="ThiF_NAD_FAD-bd"/>
</dbReference>
<feature type="domain" description="THIF-type NAD/FAD binding fold" evidence="1">
    <location>
        <begin position="99"/>
        <end position="268"/>
    </location>
</feature>
<accession>A0AAT9FKD0</accession>
<proteinExistence type="predicted"/>
<dbReference type="InterPro" id="IPR045886">
    <property type="entry name" value="ThiF/MoeB/HesA"/>
</dbReference>
<dbReference type="SUPFAM" id="SSF69572">
    <property type="entry name" value="Activating enzymes of the ubiquitin-like proteins"/>
    <property type="match status" value="1"/>
</dbReference>